<protein>
    <recommendedName>
        <fullName evidence="3">DUF4333 domain-containing protein</fullName>
    </recommendedName>
</protein>
<sequence>MAVGWRGAGLAFVLCVAGCGGGDADAWATRGAAVPVPNEPQPTRSPDASVVGVDGLRVALEGRVAATAGLVRPLKSDCDTTVATPSFTCRVTFMDEVVTYRVTTEARGTNSFTWKAQADAMVVTRTGIQAAVWRTYSPRATAIRCDAFPERQRAAPRAVLPGRCYVKPTLSDRAFGRDSGNAARTVAVKISVYDGSLGLTEQTQ</sequence>
<dbReference type="EMBL" id="JBHSON010000055">
    <property type="protein sequence ID" value="MFC5750548.1"/>
    <property type="molecule type" value="Genomic_DNA"/>
</dbReference>
<keyword evidence="2" id="KW-1185">Reference proteome</keyword>
<evidence type="ECO:0008006" key="3">
    <source>
        <dbReference type="Google" id="ProtNLM"/>
    </source>
</evidence>
<evidence type="ECO:0000313" key="2">
    <source>
        <dbReference type="Proteomes" id="UP001596074"/>
    </source>
</evidence>
<organism evidence="1 2">
    <name type="scientific">Actinomadura rugatobispora</name>
    <dbReference type="NCBI Taxonomy" id="1994"/>
    <lineage>
        <taxon>Bacteria</taxon>
        <taxon>Bacillati</taxon>
        <taxon>Actinomycetota</taxon>
        <taxon>Actinomycetes</taxon>
        <taxon>Streptosporangiales</taxon>
        <taxon>Thermomonosporaceae</taxon>
        <taxon>Actinomadura</taxon>
    </lineage>
</organism>
<proteinExistence type="predicted"/>
<comment type="caution">
    <text evidence="1">The sequence shown here is derived from an EMBL/GenBank/DDBJ whole genome shotgun (WGS) entry which is preliminary data.</text>
</comment>
<dbReference type="RefSeq" id="WP_378286298.1">
    <property type="nucleotide sequence ID" value="NZ_JBHSON010000055.1"/>
</dbReference>
<gene>
    <name evidence="1" type="ORF">ACFPZN_33405</name>
</gene>
<name>A0ABW1AAC3_9ACTN</name>
<evidence type="ECO:0000313" key="1">
    <source>
        <dbReference type="EMBL" id="MFC5750548.1"/>
    </source>
</evidence>
<accession>A0ABW1AAC3</accession>
<dbReference type="Proteomes" id="UP001596074">
    <property type="component" value="Unassembled WGS sequence"/>
</dbReference>
<reference evidence="2" key="1">
    <citation type="journal article" date="2019" name="Int. J. Syst. Evol. Microbiol.">
        <title>The Global Catalogue of Microorganisms (GCM) 10K type strain sequencing project: providing services to taxonomists for standard genome sequencing and annotation.</title>
        <authorList>
            <consortium name="The Broad Institute Genomics Platform"/>
            <consortium name="The Broad Institute Genome Sequencing Center for Infectious Disease"/>
            <person name="Wu L."/>
            <person name="Ma J."/>
        </authorList>
    </citation>
    <scope>NUCLEOTIDE SEQUENCE [LARGE SCALE GENOMIC DNA]</scope>
    <source>
        <strain evidence="2">KCTC 42087</strain>
    </source>
</reference>